<dbReference type="Proteomes" id="UP000683000">
    <property type="component" value="Unassembled WGS sequence"/>
</dbReference>
<reference evidence="1" key="1">
    <citation type="submission" date="2021-03" db="EMBL/GenBank/DDBJ databases">
        <title>Evolutionary innovations through gain and loss of genes in the ectomycorrhizal Boletales.</title>
        <authorList>
            <person name="Wu G."/>
            <person name="Miyauchi S."/>
            <person name="Morin E."/>
            <person name="Yang Z.-L."/>
            <person name="Xu J."/>
            <person name="Martin F.M."/>
        </authorList>
    </citation>
    <scope>NUCLEOTIDE SEQUENCE</scope>
    <source>
        <strain evidence="1">BR01</strain>
    </source>
</reference>
<comment type="caution">
    <text evidence="1">The sequence shown here is derived from an EMBL/GenBank/DDBJ whole genome shotgun (WGS) entry which is preliminary data.</text>
</comment>
<protein>
    <submittedName>
        <fullName evidence="1">Uncharacterized protein</fullName>
    </submittedName>
</protein>
<evidence type="ECO:0000313" key="1">
    <source>
        <dbReference type="EMBL" id="KAG6375109.1"/>
    </source>
</evidence>
<dbReference type="AlphaFoldDB" id="A0A8I2YM64"/>
<dbReference type="EMBL" id="JAGFBS010000015">
    <property type="protein sequence ID" value="KAG6375109.1"/>
    <property type="molecule type" value="Genomic_DNA"/>
</dbReference>
<evidence type="ECO:0000313" key="2">
    <source>
        <dbReference type="Proteomes" id="UP000683000"/>
    </source>
</evidence>
<sequence>MADPNLEIRPDFTSEPYDGIRHVMADATGETHQQVAECLAEAWDIEHNTCIDAWNHQQEEERQVEERKQQEERN</sequence>
<dbReference type="OrthoDB" id="2692718at2759"/>
<proteinExistence type="predicted"/>
<name>A0A8I2YM64_9AGAM</name>
<gene>
    <name evidence="1" type="ORF">JVT61DRAFT_3303</name>
</gene>
<organism evidence="1 2">
    <name type="scientific">Boletus reticuloceps</name>
    <dbReference type="NCBI Taxonomy" id="495285"/>
    <lineage>
        <taxon>Eukaryota</taxon>
        <taxon>Fungi</taxon>
        <taxon>Dikarya</taxon>
        <taxon>Basidiomycota</taxon>
        <taxon>Agaricomycotina</taxon>
        <taxon>Agaricomycetes</taxon>
        <taxon>Agaricomycetidae</taxon>
        <taxon>Boletales</taxon>
        <taxon>Boletineae</taxon>
        <taxon>Boletaceae</taxon>
        <taxon>Boletoideae</taxon>
        <taxon>Boletus</taxon>
    </lineage>
</organism>
<keyword evidence="2" id="KW-1185">Reference proteome</keyword>
<accession>A0A8I2YM64</accession>